<dbReference type="SMART" id="SM00184">
    <property type="entry name" value="RING"/>
    <property type="match status" value="1"/>
</dbReference>
<dbReference type="Proteomes" id="UP000192578">
    <property type="component" value="Unassembled WGS sequence"/>
</dbReference>
<dbReference type="GO" id="GO:0008270">
    <property type="term" value="F:zinc ion binding"/>
    <property type="evidence" value="ECO:0007669"/>
    <property type="project" value="UniProtKB-KW"/>
</dbReference>
<dbReference type="InterPro" id="IPR016025">
    <property type="entry name" value="Clathrin_H-chain_N"/>
</dbReference>
<dbReference type="InterPro" id="IPR013083">
    <property type="entry name" value="Znf_RING/FYVE/PHD"/>
</dbReference>
<keyword evidence="3" id="KW-0862">Zinc</keyword>
<accession>A0A1W0XBP0</accession>
<feature type="domain" description="RING-type" evidence="5">
    <location>
        <begin position="987"/>
        <end position="1022"/>
    </location>
</feature>
<dbReference type="Gene3D" id="3.30.40.10">
    <property type="entry name" value="Zinc/RING finger domain, C3HC4 (zinc finger)"/>
    <property type="match status" value="1"/>
</dbReference>
<dbReference type="SUPFAM" id="SSF50989">
    <property type="entry name" value="Clathrin heavy-chain terminal domain"/>
    <property type="match status" value="1"/>
</dbReference>
<evidence type="ECO:0000313" key="6">
    <source>
        <dbReference type="EMBL" id="OQV24916.1"/>
    </source>
</evidence>
<dbReference type="SUPFAM" id="SSF57850">
    <property type="entry name" value="RING/U-box"/>
    <property type="match status" value="1"/>
</dbReference>
<comment type="caution">
    <text evidence="6">The sequence shown here is derived from an EMBL/GenBank/DDBJ whole genome shotgun (WGS) entry which is preliminary data.</text>
</comment>
<dbReference type="FunFam" id="1.10.1170.10:FF:000002">
    <property type="entry name" value="Baculoviral IAP repeat containing 7"/>
    <property type="match status" value="1"/>
</dbReference>
<sequence>MALQMNSPVIATKILELSNFSHGASKYLGSSDVSISETGLVCVIRRVDRWTQPTIFVLDTAKTDRPVFVSALALDPQDAKRERTAEGRISPDGKRIIIHDSRAVWVVDLTKDLTTADSPFRPMDLKHLGEVGIELVQWVGNNSAAAILSGKSAGLYHLHPVGLDAVERNATPVTWSVPGAVPLTETVACSKDGVWIARFSVLFEKGRALGLLFLDRGHEKFQLSGFAGAFVTGKNKEDDEGRFYYADAGATHDSMTLTALQLSGRIPPSPVANPIWKHEFRYPRSHDLISPEIPITMHISEKDDLLYIVSSLGYVHVFQLASGEHIGSTRAGTSKVVCSALRRGKRGLNVVDANGTVFSVIMDVQEWFSRQNIAALPIRDKRPVLRVVLQNNIPVTKQVFFDFFPDFISANGKAYHDAVDLLEPLSDSELFKFFTQVTKRNPTLLPVLRTLAKRFSDRLPLSEMVALFKECGGPAATFAFLNMFGAGNLEGKEMEEFIQSAIDIEHYTVLEHALLQTKVLDPETVLRVLKPKVKADPSYAPLFENFCQRFELVEGLVFSNLVKGFTHLAKIKDLVQKSDAKNVLLIFRALFDNNIQDKILDLFLTEVKPAAFTPEFMEQFTLNNKLKNYTRCLELMVAKSTCDIRLVEQLFKLYADDADGQNHKKAFLKKVGQTRCEEIGNLFKESDYLQALSIFECGECDWPYIKLANARNLMSNVTGYLLARADAALWTEAFSKLAAFDQALYGYAPDGFQAQLLGSSFAAKSVFLSAVIEGNRQQLAMHVLNYLIDAQFEDKSERGFIEDCYLVGLMTWYPDQHAQIASFIAAHKDFSHVKVLTDLLSRNIRGTAAGVVIERLTKDGITEEVTGDDIKRLTEAAELSDNRKAWMIIGRIHLNRGDLLEALWAYVKGEHYDNYQEVLKAIKSVEDFEHWNMAVDYLQMVKRRVKDTKPVMTMLSFALVKTNRLVEFEKMMAEGGNGDAGPEDRVCGICEENPREMNFLPCNHVYTCEGCAVKVRDCPICRNPITSRHRIYLA</sequence>
<dbReference type="GO" id="GO:0071439">
    <property type="term" value="C:clathrin complex"/>
    <property type="evidence" value="ECO:0007669"/>
    <property type="project" value="TreeGrafter"/>
</dbReference>
<keyword evidence="2 4" id="KW-0863">Zinc-finger</keyword>
<proteinExistence type="predicted"/>
<dbReference type="PANTHER" id="PTHR10292:SF1">
    <property type="entry name" value="CLATHRIN HEAVY CHAIN"/>
    <property type="match status" value="1"/>
</dbReference>
<dbReference type="InterPro" id="IPR001841">
    <property type="entry name" value="Znf_RING"/>
</dbReference>
<dbReference type="Gene3D" id="2.130.10.110">
    <property type="entry name" value="Clathrin heavy-chain terminal domain"/>
    <property type="match status" value="1"/>
</dbReference>
<dbReference type="Pfam" id="PF13920">
    <property type="entry name" value="zf-C3HC4_3"/>
    <property type="match status" value="1"/>
</dbReference>
<dbReference type="OrthoDB" id="20534at2759"/>
<organism evidence="6 7">
    <name type="scientific">Hypsibius exemplaris</name>
    <name type="common">Freshwater tardigrade</name>
    <dbReference type="NCBI Taxonomy" id="2072580"/>
    <lineage>
        <taxon>Eukaryota</taxon>
        <taxon>Metazoa</taxon>
        <taxon>Ecdysozoa</taxon>
        <taxon>Tardigrada</taxon>
        <taxon>Eutardigrada</taxon>
        <taxon>Parachela</taxon>
        <taxon>Hypsibioidea</taxon>
        <taxon>Hypsibiidae</taxon>
        <taxon>Hypsibius</taxon>
    </lineage>
</organism>
<gene>
    <name evidence="6" type="ORF">BV898_01130</name>
</gene>
<keyword evidence="1" id="KW-0479">Metal-binding</keyword>
<dbReference type="GO" id="GO:0005198">
    <property type="term" value="F:structural molecule activity"/>
    <property type="evidence" value="ECO:0007669"/>
    <property type="project" value="InterPro"/>
</dbReference>
<dbReference type="EMBL" id="MTYJ01000004">
    <property type="protein sequence ID" value="OQV24916.1"/>
    <property type="molecule type" value="Genomic_DNA"/>
</dbReference>
<dbReference type="AlphaFoldDB" id="A0A1W0XBP0"/>
<dbReference type="GO" id="GO:0006886">
    <property type="term" value="P:intracellular protein transport"/>
    <property type="evidence" value="ECO:0007669"/>
    <property type="project" value="InterPro"/>
</dbReference>
<dbReference type="GO" id="GO:0030132">
    <property type="term" value="C:clathrin coat of coated pit"/>
    <property type="evidence" value="ECO:0007669"/>
    <property type="project" value="InterPro"/>
</dbReference>
<dbReference type="GO" id="GO:0032051">
    <property type="term" value="F:clathrin light chain binding"/>
    <property type="evidence" value="ECO:0007669"/>
    <property type="project" value="TreeGrafter"/>
</dbReference>
<dbReference type="PROSITE" id="PS50089">
    <property type="entry name" value="ZF_RING_2"/>
    <property type="match status" value="1"/>
</dbReference>
<evidence type="ECO:0000256" key="1">
    <source>
        <dbReference type="ARBA" id="ARBA00022723"/>
    </source>
</evidence>
<evidence type="ECO:0000259" key="5">
    <source>
        <dbReference type="PROSITE" id="PS50089"/>
    </source>
</evidence>
<name>A0A1W0XBP0_HYPEX</name>
<dbReference type="PANTHER" id="PTHR10292">
    <property type="entry name" value="CLATHRIN HEAVY CHAIN RELATED"/>
    <property type="match status" value="1"/>
</dbReference>
<protein>
    <submittedName>
        <fullName evidence="6">Clathrin heavy chain</fullName>
    </submittedName>
</protein>
<dbReference type="GO" id="GO:0030130">
    <property type="term" value="C:clathrin coat of trans-Golgi network vesicle"/>
    <property type="evidence" value="ECO:0007669"/>
    <property type="project" value="InterPro"/>
</dbReference>
<evidence type="ECO:0000256" key="2">
    <source>
        <dbReference type="ARBA" id="ARBA00022771"/>
    </source>
</evidence>
<reference evidence="7" key="1">
    <citation type="submission" date="2017-01" db="EMBL/GenBank/DDBJ databases">
        <title>Comparative genomics of anhydrobiosis in the tardigrade Hypsibius dujardini.</title>
        <authorList>
            <person name="Yoshida Y."/>
            <person name="Koutsovoulos G."/>
            <person name="Laetsch D."/>
            <person name="Stevens L."/>
            <person name="Kumar S."/>
            <person name="Horikawa D."/>
            <person name="Ishino K."/>
            <person name="Komine S."/>
            <person name="Tomita M."/>
            <person name="Blaxter M."/>
            <person name="Arakawa K."/>
        </authorList>
    </citation>
    <scope>NUCLEOTIDE SEQUENCE [LARGE SCALE GENOMIC DNA]</scope>
    <source>
        <strain evidence="7">Z151</strain>
    </source>
</reference>
<evidence type="ECO:0000256" key="4">
    <source>
        <dbReference type="PROSITE-ProRule" id="PRU00175"/>
    </source>
</evidence>
<dbReference type="GO" id="GO:0006898">
    <property type="term" value="P:receptor-mediated endocytosis"/>
    <property type="evidence" value="ECO:0007669"/>
    <property type="project" value="TreeGrafter"/>
</dbReference>
<evidence type="ECO:0000256" key="3">
    <source>
        <dbReference type="ARBA" id="ARBA00022833"/>
    </source>
</evidence>
<evidence type="ECO:0000313" key="7">
    <source>
        <dbReference type="Proteomes" id="UP000192578"/>
    </source>
</evidence>
<keyword evidence="7" id="KW-1185">Reference proteome</keyword>